<proteinExistence type="predicted"/>
<dbReference type="Proteomes" id="UP000604046">
    <property type="component" value="Unassembled WGS sequence"/>
</dbReference>
<evidence type="ECO:0000256" key="1">
    <source>
        <dbReference type="SAM" id="MobiDB-lite"/>
    </source>
</evidence>
<organism evidence="2 3">
    <name type="scientific">Symbiodinium natans</name>
    <dbReference type="NCBI Taxonomy" id="878477"/>
    <lineage>
        <taxon>Eukaryota</taxon>
        <taxon>Sar</taxon>
        <taxon>Alveolata</taxon>
        <taxon>Dinophyceae</taxon>
        <taxon>Suessiales</taxon>
        <taxon>Symbiodiniaceae</taxon>
        <taxon>Symbiodinium</taxon>
    </lineage>
</organism>
<protein>
    <submittedName>
        <fullName evidence="2">Uncharacterized protein</fullName>
    </submittedName>
</protein>
<comment type="caution">
    <text evidence="2">The sequence shown here is derived from an EMBL/GenBank/DDBJ whole genome shotgun (WGS) entry which is preliminary data.</text>
</comment>
<name>A0A812GZQ8_9DINO</name>
<evidence type="ECO:0000313" key="2">
    <source>
        <dbReference type="EMBL" id="CAE6936567.1"/>
    </source>
</evidence>
<sequence>MVKTPTGECDGFGLEYKGVWEVDGEDTRLKVKPYQTKEDRKKAAQQTAESGGGGFFQIPKIEPLIGKKEQTDEDLLLNGQDVNEYIRKKTNGINGWQDYMASVMTLEDEESKIADSLEARLNAKLGERDISKVSSKVAPKRASR</sequence>
<reference evidence="2" key="1">
    <citation type="submission" date="2021-02" db="EMBL/GenBank/DDBJ databases">
        <authorList>
            <person name="Dougan E. K."/>
            <person name="Rhodes N."/>
            <person name="Thang M."/>
            <person name="Chan C."/>
        </authorList>
    </citation>
    <scope>NUCLEOTIDE SEQUENCE</scope>
</reference>
<feature type="region of interest" description="Disordered" evidence="1">
    <location>
        <begin position="36"/>
        <end position="55"/>
    </location>
</feature>
<keyword evidence="3" id="KW-1185">Reference proteome</keyword>
<accession>A0A812GZQ8</accession>
<dbReference type="EMBL" id="CAJNDS010000055">
    <property type="protein sequence ID" value="CAE6936567.1"/>
    <property type="molecule type" value="Genomic_DNA"/>
</dbReference>
<gene>
    <name evidence="2" type="ORF">SNAT2548_LOCUS1053</name>
</gene>
<dbReference type="AlphaFoldDB" id="A0A812GZQ8"/>
<evidence type="ECO:0000313" key="3">
    <source>
        <dbReference type="Proteomes" id="UP000604046"/>
    </source>
</evidence>
<dbReference type="OrthoDB" id="446481at2759"/>